<dbReference type="PANTHER" id="PTHR35807:SF1">
    <property type="entry name" value="TRANSCRIPTIONAL REGULATOR REDD"/>
    <property type="match status" value="1"/>
</dbReference>
<dbReference type="Gene3D" id="1.25.40.10">
    <property type="entry name" value="Tetratricopeptide repeat domain"/>
    <property type="match status" value="1"/>
</dbReference>
<evidence type="ECO:0000256" key="4">
    <source>
        <dbReference type="ARBA" id="ARBA00023163"/>
    </source>
</evidence>
<dbReference type="InterPro" id="IPR001867">
    <property type="entry name" value="OmpR/PhoB-type_DNA-bd"/>
</dbReference>
<dbReference type="EMBL" id="BAABDQ010000054">
    <property type="protein sequence ID" value="GAA3616360.1"/>
    <property type="molecule type" value="Genomic_DNA"/>
</dbReference>
<keyword evidence="3 5" id="KW-0238">DNA-binding</keyword>
<evidence type="ECO:0000313" key="8">
    <source>
        <dbReference type="Proteomes" id="UP001500630"/>
    </source>
</evidence>
<evidence type="ECO:0000313" key="7">
    <source>
        <dbReference type="EMBL" id="GAA3616360.1"/>
    </source>
</evidence>
<accession>A0ABP6ZPP3</accession>
<dbReference type="InterPro" id="IPR011990">
    <property type="entry name" value="TPR-like_helical_dom_sf"/>
</dbReference>
<keyword evidence="2" id="KW-0805">Transcription regulation</keyword>
<reference evidence="8" key="1">
    <citation type="journal article" date="2019" name="Int. J. Syst. Evol. Microbiol.">
        <title>The Global Catalogue of Microorganisms (GCM) 10K type strain sequencing project: providing services to taxonomists for standard genome sequencing and annotation.</title>
        <authorList>
            <consortium name="The Broad Institute Genomics Platform"/>
            <consortium name="The Broad Institute Genome Sequencing Center for Infectious Disease"/>
            <person name="Wu L."/>
            <person name="Ma J."/>
        </authorList>
    </citation>
    <scope>NUCLEOTIDE SEQUENCE [LARGE SCALE GENOMIC DNA]</scope>
    <source>
        <strain evidence="8">JCM 17326</strain>
    </source>
</reference>
<dbReference type="SMART" id="SM00862">
    <property type="entry name" value="Trans_reg_C"/>
    <property type="match status" value="1"/>
</dbReference>
<dbReference type="Pfam" id="PF03704">
    <property type="entry name" value="BTAD"/>
    <property type="match status" value="1"/>
</dbReference>
<dbReference type="Gene3D" id="1.10.10.10">
    <property type="entry name" value="Winged helix-like DNA-binding domain superfamily/Winged helix DNA-binding domain"/>
    <property type="match status" value="1"/>
</dbReference>
<dbReference type="InterPro" id="IPR027417">
    <property type="entry name" value="P-loop_NTPase"/>
</dbReference>
<dbReference type="Gene3D" id="3.40.50.300">
    <property type="entry name" value="P-loop containing nucleotide triphosphate hydrolases"/>
    <property type="match status" value="1"/>
</dbReference>
<evidence type="ECO:0000256" key="3">
    <source>
        <dbReference type="ARBA" id="ARBA00023125"/>
    </source>
</evidence>
<dbReference type="SUPFAM" id="SSF52540">
    <property type="entry name" value="P-loop containing nucleoside triphosphate hydrolases"/>
    <property type="match status" value="1"/>
</dbReference>
<keyword evidence="8" id="KW-1185">Reference proteome</keyword>
<evidence type="ECO:0000256" key="5">
    <source>
        <dbReference type="PROSITE-ProRule" id="PRU01091"/>
    </source>
</evidence>
<dbReference type="InterPro" id="IPR036388">
    <property type="entry name" value="WH-like_DNA-bd_sf"/>
</dbReference>
<dbReference type="Proteomes" id="UP001500630">
    <property type="component" value="Unassembled WGS sequence"/>
</dbReference>
<dbReference type="InterPro" id="IPR002182">
    <property type="entry name" value="NB-ARC"/>
</dbReference>
<evidence type="ECO:0000256" key="1">
    <source>
        <dbReference type="ARBA" id="ARBA00005820"/>
    </source>
</evidence>
<organism evidence="7 8">
    <name type="scientific">Nonomuraea rosea</name>
    <dbReference type="NCBI Taxonomy" id="638574"/>
    <lineage>
        <taxon>Bacteria</taxon>
        <taxon>Bacillati</taxon>
        <taxon>Actinomycetota</taxon>
        <taxon>Actinomycetes</taxon>
        <taxon>Streptosporangiales</taxon>
        <taxon>Streptosporangiaceae</taxon>
        <taxon>Nonomuraea</taxon>
    </lineage>
</organism>
<dbReference type="Pfam" id="PF00486">
    <property type="entry name" value="Trans_reg_C"/>
    <property type="match status" value="1"/>
</dbReference>
<dbReference type="InterPro" id="IPR005158">
    <property type="entry name" value="BTAD"/>
</dbReference>
<sequence>MSTGLRFALLGPVRGWRGETELDLGAPQQRAVLALLLLREGETVSIDELVDTLWGDRAPGSARAIVRTYLSRLRRVLCSGEDEDRVIRSSGGGYAISLGAAGVDWVSFCGLVREAQAMRAGGNPAEAADLLRNALRLWRGTPLGGARGDYIDQERTRLAQHRVAALEERLALELELGQHAEVNEELAAAVSAEPMRERLRELQMIALFRSGRQAEALSAYDEVRRMLATELGIDPGAGLRELHQRILRADPGLAATTRCPVAALPAGRPPAQLPAAPLGFVGRAAELEAIENTLRLTGGTPVVAITGLGGMGKSALAVQTAHAMRHRFPDGQVYADLGTSSGRPAAPAAVLGSFLRSFGVPEERLPTSLEERVALWRTVLADRSVLIVLDDASDANQVRPLLPAAPGCAAIVTTWRHLIDLSGVRWFRLDALPRGDALEMLARLAGHRRVLEERPAAVELVDLCSHQPLAVRVAADLLQARPHWTVRQVGRRLEDDLYRPAGANDDYALIEAPLLLAQSRLGPQQATAFRLSALPDYGELAADSAAALLDLPRSQAHRLLESLVEAHLLLAGPYGTYRYHSLVRAFARRQAWTREGVERCEAALSRLLRFHSQRPTAAAALPMA</sequence>
<evidence type="ECO:0000256" key="2">
    <source>
        <dbReference type="ARBA" id="ARBA00023015"/>
    </source>
</evidence>
<gene>
    <name evidence="7" type="ORF">GCM10022419_122090</name>
</gene>
<feature type="DNA-binding region" description="OmpR/PhoB-type" evidence="5">
    <location>
        <begin position="1"/>
        <end position="98"/>
    </location>
</feature>
<dbReference type="PRINTS" id="PR00364">
    <property type="entry name" value="DISEASERSIST"/>
</dbReference>
<dbReference type="InterPro" id="IPR051677">
    <property type="entry name" value="AfsR-DnrI-RedD_regulator"/>
</dbReference>
<dbReference type="InterPro" id="IPR016032">
    <property type="entry name" value="Sig_transdc_resp-reg_C-effctor"/>
</dbReference>
<dbReference type="PANTHER" id="PTHR35807">
    <property type="entry name" value="TRANSCRIPTIONAL REGULATOR REDD-RELATED"/>
    <property type="match status" value="1"/>
</dbReference>
<dbReference type="RefSeq" id="WP_345577324.1">
    <property type="nucleotide sequence ID" value="NZ_BAABDQ010000054.1"/>
</dbReference>
<dbReference type="Pfam" id="PF00931">
    <property type="entry name" value="NB-ARC"/>
    <property type="match status" value="1"/>
</dbReference>
<dbReference type="SMART" id="SM01043">
    <property type="entry name" value="BTAD"/>
    <property type="match status" value="1"/>
</dbReference>
<dbReference type="SUPFAM" id="SSF46894">
    <property type="entry name" value="C-terminal effector domain of the bipartite response regulators"/>
    <property type="match status" value="1"/>
</dbReference>
<feature type="domain" description="OmpR/PhoB-type" evidence="6">
    <location>
        <begin position="1"/>
        <end position="98"/>
    </location>
</feature>
<name>A0ABP6ZPP3_9ACTN</name>
<proteinExistence type="inferred from homology"/>
<dbReference type="PROSITE" id="PS51755">
    <property type="entry name" value="OMPR_PHOB"/>
    <property type="match status" value="1"/>
</dbReference>
<protein>
    <recommendedName>
        <fullName evidence="6">OmpR/PhoB-type domain-containing protein</fullName>
    </recommendedName>
</protein>
<comment type="similarity">
    <text evidence="1">Belongs to the AfsR/DnrI/RedD regulatory family.</text>
</comment>
<dbReference type="SUPFAM" id="SSF48452">
    <property type="entry name" value="TPR-like"/>
    <property type="match status" value="1"/>
</dbReference>
<evidence type="ECO:0000259" key="6">
    <source>
        <dbReference type="PROSITE" id="PS51755"/>
    </source>
</evidence>
<keyword evidence="4" id="KW-0804">Transcription</keyword>
<comment type="caution">
    <text evidence="7">The sequence shown here is derived from an EMBL/GenBank/DDBJ whole genome shotgun (WGS) entry which is preliminary data.</text>
</comment>
<dbReference type="CDD" id="cd15831">
    <property type="entry name" value="BTAD"/>
    <property type="match status" value="1"/>
</dbReference>